<sequence>MSLSPQARRRFAGFAVAAAVLAADQASKYWAIRLLDGPDHPGYVLTPFLALVMSWNRGIAYTMLQSDGDFGRFALVGVALAAVGLLIFWLWRARGLVSSIAFGCLIGGALGNAADRVTHGAVADFLYFHTPFSLGPLSNYVFNLADAAIFVGVVLLVYDATATRDVAIGEDHA</sequence>
<dbReference type="InterPro" id="IPR001872">
    <property type="entry name" value="Peptidase_A8"/>
</dbReference>
<dbReference type="PANTHER" id="PTHR33695">
    <property type="entry name" value="LIPOPROTEIN SIGNAL PEPTIDASE"/>
    <property type="match status" value="1"/>
</dbReference>
<evidence type="ECO:0000256" key="7">
    <source>
        <dbReference type="ARBA" id="ARBA00022989"/>
    </source>
</evidence>
<dbReference type="GO" id="GO:0004190">
    <property type="term" value="F:aspartic-type endopeptidase activity"/>
    <property type="evidence" value="ECO:0007669"/>
    <property type="project" value="UniProtKB-EC"/>
</dbReference>
<proteinExistence type="inferred from homology"/>
<dbReference type="RefSeq" id="WP_243066504.1">
    <property type="nucleotide sequence ID" value="NZ_JAIVFK010000055.1"/>
</dbReference>
<comment type="catalytic activity">
    <reaction evidence="9">
        <text>Release of signal peptides from bacterial membrane prolipoproteins. Hydrolyzes -Xaa-Yaa-Zaa-|-(S,diacylglyceryl)Cys-, in which Xaa is hydrophobic (preferably Leu), and Yaa (Ala or Ser) and Zaa (Gly or Ala) have small, neutral side chains.</text>
        <dbReference type="EC" id="3.4.23.36"/>
    </reaction>
</comment>
<evidence type="ECO:0000256" key="10">
    <source>
        <dbReference type="RuleBase" id="RU004181"/>
    </source>
</evidence>
<dbReference type="PRINTS" id="PR00781">
    <property type="entry name" value="LIPOSIGPTASE"/>
</dbReference>
<keyword evidence="3 9" id="KW-0645">Protease</keyword>
<evidence type="ECO:0000256" key="2">
    <source>
        <dbReference type="ARBA" id="ARBA00022475"/>
    </source>
</evidence>
<evidence type="ECO:0000256" key="9">
    <source>
        <dbReference type="HAMAP-Rule" id="MF_00161"/>
    </source>
</evidence>
<organism evidence="11 12">
    <name type="scientific">Candidatus Rhodoblastus alkanivorans</name>
    <dbReference type="NCBI Taxonomy" id="2954117"/>
    <lineage>
        <taxon>Bacteria</taxon>
        <taxon>Pseudomonadati</taxon>
        <taxon>Pseudomonadota</taxon>
        <taxon>Alphaproteobacteria</taxon>
        <taxon>Hyphomicrobiales</taxon>
        <taxon>Rhodoblastaceae</taxon>
        <taxon>Rhodoblastus</taxon>
    </lineage>
</organism>
<dbReference type="Pfam" id="PF01252">
    <property type="entry name" value="Peptidase_A8"/>
    <property type="match status" value="1"/>
</dbReference>
<keyword evidence="2 9" id="KW-1003">Cell membrane</keyword>
<evidence type="ECO:0000256" key="6">
    <source>
        <dbReference type="ARBA" id="ARBA00022801"/>
    </source>
</evidence>
<evidence type="ECO:0000256" key="4">
    <source>
        <dbReference type="ARBA" id="ARBA00022692"/>
    </source>
</evidence>
<evidence type="ECO:0000256" key="3">
    <source>
        <dbReference type="ARBA" id="ARBA00022670"/>
    </source>
</evidence>
<keyword evidence="6 9" id="KW-0378">Hydrolase</keyword>
<evidence type="ECO:0000256" key="1">
    <source>
        <dbReference type="ARBA" id="ARBA00006139"/>
    </source>
</evidence>
<comment type="caution">
    <text evidence="11">The sequence shown here is derived from an EMBL/GenBank/DDBJ whole genome shotgun (WGS) entry which is preliminary data.</text>
</comment>
<keyword evidence="4 9" id="KW-0812">Transmembrane</keyword>
<keyword evidence="5 9" id="KW-0064">Aspartyl protease</keyword>
<comment type="caution">
    <text evidence="9">Lacks conserved residue(s) required for the propagation of feature annotation.</text>
</comment>
<dbReference type="NCBIfam" id="TIGR00077">
    <property type="entry name" value="lspA"/>
    <property type="match status" value="1"/>
</dbReference>
<gene>
    <name evidence="9 11" type="primary">lspA</name>
    <name evidence="11" type="ORF">K2U94_06930</name>
</gene>
<protein>
    <recommendedName>
        <fullName evidence="9">Lipoprotein signal peptidase</fullName>
        <ecNumber evidence="9">3.4.23.36</ecNumber>
    </recommendedName>
    <alternativeName>
        <fullName evidence="9">Prolipoprotein signal peptidase</fullName>
    </alternativeName>
    <alternativeName>
        <fullName evidence="9">Signal peptidase II</fullName>
        <shortName evidence="9">SPase II</shortName>
    </alternativeName>
</protein>
<name>A0ABS9Z491_9HYPH</name>
<evidence type="ECO:0000256" key="8">
    <source>
        <dbReference type="ARBA" id="ARBA00023136"/>
    </source>
</evidence>
<dbReference type="EMBL" id="JAIVFP010000001">
    <property type="protein sequence ID" value="MCI4682495.1"/>
    <property type="molecule type" value="Genomic_DNA"/>
</dbReference>
<evidence type="ECO:0000313" key="11">
    <source>
        <dbReference type="EMBL" id="MCI4682495.1"/>
    </source>
</evidence>
<dbReference type="HAMAP" id="MF_00161">
    <property type="entry name" value="LspA"/>
    <property type="match status" value="1"/>
</dbReference>
<comment type="subcellular location">
    <subcellularLocation>
        <location evidence="9">Cell membrane</location>
        <topology evidence="9">Multi-pass membrane protein</topology>
    </subcellularLocation>
</comment>
<evidence type="ECO:0000313" key="12">
    <source>
        <dbReference type="Proteomes" id="UP001139104"/>
    </source>
</evidence>
<keyword evidence="8 9" id="KW-0472">Membrane</keyword>
<comment type="pathway">
    <text evidence="9">Protein modification; lipoprotein biosynthesis (signal peptide cleavage).</text>
</comment>
<comment type="function">
    <text evidence="9">This protein specifically catalyzes the removal of signal peptides from prolipoproteins.</text>
</comment>
<feature type="transmembrane region" description="Helical" evidence="9">
    <location>
        <begin position="140"/>
        <end position="158"/>
    </location>
</feature>
<comment type="similarity">
    <text evidence="1 9 10">Belongs to the peptidase A8 family.</text>
</comment>
<dbReference type="PANTHER" id="PTHR33695:SF1">
    <property type="entry name" value="LIPOPROTEIN SIGNAL PEPTIDASE"/>
    <property type="match status" value="1"/>
</dbReference>
<accession>A0ABS9Z491</accession>
<feature type="active site" evidence="9">
    <location>
        <position position="146"/>
    </location>
</feature>
<feature type="active site" evidence="9">
    <location>
        <position position="124"/>
    </location>
</feature>
<keyword evidence="7 9" id="KW-1133">Transmembrane helix</keyword>
<keyword evidence="12" id="KW-1185">Reference proteome</keyword>
<evidence type="ECO:0000256" key="5">
    <source>
        <dbReference type="ARBA" id="ARBA00022750"/>
    </source>
</evidence>
<dbReference type="Proteomes" id="UP001139104">
    <property type="component" value="Unassembled WGS sequence"/>
</dbReference>
<reference evidence="11" key="1">
    <citation type="journal article" date="2022" name="ISME J.">
        <title>Identification of active gaseous-alkane degraders at natural gas seeps.</title>
        <authorList>
            <person name="Farhan Ul Haque M."/>
            <person name="Hernandez M."/>
            <person name="Crombie A.T."/>
            <person name="Murrell J.C."/>
        </authorList>
    </citation>
    <scope>NUCLEOTIDE SEQUENCE</scope>
    <source>
        <strain evidence="11">PC2</strain>
    </source>
</reference>
<feature type="transmembrane region" description="Helical" evidence="9">
    <location>
        <begin position="73"/>
        <end position="91"/>
    </location>
</feature>
<dbReference type="EC" id="3.4.23.36" evidence="9"/>